<keyword evidence="3" id="KW-1185">Reference proteome</keyword>
<accession>A0ABW3IIE8</accession>
<evidence type="ECO:0000256" key="1">
    <source>
        <dbReference type="SAM" id="SignalP"/>
    </source>
</evidence>
<reference evidence="3" key="1">
    <citation type="journal article" date="2019" name="Int. J. Syst. Evol. Microbiol.">
        <title>The Global Catalogue of Microorganisms (GCM) 10K type strain sequencing project: providing services to taxonomists for standard genome sequencing and annotation.</title>
        <authorList>
            <consortium name="The Broad Institute Genomics Platform"/>
            <consortium name="The Broad Institute Genome Sequencing Center for Infectious Disease"/>
            <person name="Wu L."/>
            <person name="Ma J."/>
        </authorList>
    </citation>
    <scope>NUCLEOTIDE SEQUENCE [LARGE SCALE GENOMIC DNA]</scope>
    <source>
        <strain evidence="3">CCUG 60898</strain>
    </source>
</reference>
<protein>
    <submittedName>
        <fullName evidence="2">Type IX secretion system membrane protein PorP/SprF</fullName>
    </submittedName>
</protein>
<sequence>MKNSIIKFLFVVSIALLSFEGNAQQDPHFTQYMYNMSVVNPAYALDQEGLLRTGLIYRNQWAGMEGAPETINVFAQTPLSKRVELGVTIVHDEIGDIEKENNITANFAYVLPVTETAKLSLGIKGGVNFFDADLTSLSTPQQGTDPAMRDMNEAFPVFGVGAYWFEDNYYIGLSAPNLLTSKHIEENEGLVGIGEENVHFYLTGGYVFDINEDFKVKPAFMLRGVQDAPLSLDVTANVLLYNRLEAGVAYRLDDAVSGLVNFRVTPDLRVGYAYDYTTSVLGDYNDGSHEIMILFDLDILSRGYNKSPRFF</sequence>
<dbReference type="Pfam" id="PF11751">
    <property type="entry name" value="PorP_SprF"/>
    <property type="match status" value="1"/>
</dbReference>
<evidence type="ECO:0000313" key="2">
    <source>
        <dbReference type="EMBL" id="MFD0977739.1"/>
    </source>
</evidence>
<proteinExistence type="predicted"/>
<dbReference type="EMBL" id="JBHTJP010000035">
    <property type="protein sequence ID" value="MFD0977739.1"/>
    <property type="molecule type" value="Genomic_DNA"/>
</dbReference>
<feature type="chain" id="PRO_5046911945" evidence="1">
    <location>
        <begin position="24"/>
        <end position="311"/>
    </location>
</feature>
<name>A0ABW3IIE8_9FLAO</name>
<organism evidence="2 3">
    <name type="scientific">Salinimicrobium gaetbulicola</name>
    <dbReference type="NCBI Taxonomy" id="999702"/>
    <lineage>
        <taxon>Bacteria</taxon>
        <taxon>Pseudomonadati</taxon>
        <taxon>Bacteroidota</taxon>
        <taxon>Flavobacteriia</taxon>
        <taxon>Flavobacteriales</taxon>
        <taxon>Flavobacteriaceae</taxon>
        <taxon>Salinimicrobium</taxon>
    </lineage>
</organism>
<dbReference type="NCBIfam" id="TIGR03519">
    <property type="entry name" value="T9SS_PorP_fam"/>
    <property type="match status" value="1"/>
</dbReference>
<evidence type="ECO:0000313" key="3">
    <source>
        <dbReference type="Proteomes" id="UP001597100"/>
    </source>
</evidence>
<feature type="signal peptide" evidence="1">
    <location>
        <begin position="1"/>
        <end position="23"/>
    </location>
</feature>
<comment type="caution">
    <text evidence="2">The sequence shown here is derived from an EMBL/GenBank/DDBJ whole genome shotgun (WGS) entry which is preliminary data.</text>
</comment>
<dbReference type="RefSeq" id="WP_380740272.1">
    <property type="nucleotide sequence ID" value="NZ_JBHTJP010000035.1"/>
</dbReference>
<dbReference type="InterPro" id="IPR019861">
    <property type="entry name" value="PorP/SprF_Bacteroidetes"/>
</dbReference>
<keyword evidence="1" id="KW-0732">Signal</keyword>
<gene>
    <name evidence="2" type="ORF">ACFQ1G_13150</name>
</gene>
<dbReference type="Proteomes" id="UP001597100">
    <property type="component" value="Unassembled WGS sequence"/>
</dbReference>